<dbReference type="GO" id="GO:0000155">
    <property type="term" value="F:phosphorelay sensor kinase activity"/>
    <property type="evidence" value="ECO:0007669"/>
    <property type="project" value="InterPro"/>
</dbReference>
<proteinExistence type="predicted"/>
<dbReference type="PANTHER" id="PTHR24421">
    <property type="entry name" value="NITRATE/NITRITE SENSOR PROTEIN NARX-RELATED"/>
    <property type="match status" value="1"/>
</dbReference>
<sequence length="412" mass="43865">MTQARQDLVLDNPWERHGWILAAIWLVFLAFPALGVVEETQGRPVLRALHLGLLLGFAVVYLWAFIRGQEAQGCGWTRRDHVVVIGGFVLMGVIACIVGTLIGAEIIGAGAFMAALAAWGFPTARQGLIGVTATLVACAGLLVATGELTDLWPLLVIPALVGSFSQLMRVLTDGDVKRELLQRDLAVTSERDRVARDVHDVLGHSLTVISLKADLAERLIPVDPDRAREEVRQIQSLTRQSLAEIRATVAGLRIARLAEELDTAAAALRDAGIKARLPDDPDVVDPGLRITVAWALREAVTNVVRHSGARRVEVSWGPTWLDVADDGRGRRGRREGSGLTGLRERVALAGGRIELAHGLAGGDGPGTRVRVVLGSQAPGSPTTTEGTTSPPPTTARTPAPTGTGALPASRQR</sequence>
<organism evidence="7 8">
    <name type="scientific">Janibacter indicus</name>
    <dbReference type="NCBI Taxonomy" id="857417"/>
    <lineage>
        <taxon>Bacteria</taxon>
        <taxon>Bacillati</taxon>
        <taxon>Actinomycetota</taxon>
        <taxon>Actinomycetes</taxon>
        <taxon>Micrococcales</taxon>
        <taxon>Intrasporangiaceae</taxon>
        <taxon>Janibacter</taxon>
    </lineage>
</organism>
<dbReference type="SUPFAM" id="SSF55874">
    <property type="entry name" value="ATPase domain of HSP90 chaperone/DNA topoisomerase II/histidine kinase"/>
    <property type="match status" value="1"/>
</dbReference>
<keyword evidence="5" id="KW-0472">Membrane</keyword>
<dbReference type="Proteomes" id="UP000182938">
    <property type="component" value="Chromosome"/>
</dbReference>
<keyword evidence="5" id="KW-0812">Transmembrane</keyword>
<dbReference type="InterPro" id="IPR011712">
    <property type="entry name" value="Sig_transdc_His_kin_sub3_dim/P"/>
</dbReference>
<evidence type="ECO:0000256" key="2">
    <source>
        <dbReference type="ARBA" id="ARBA00022777"/>
    </source>
</evidence>
<dbReference type="InterPro" id="IPR036890">
    <property type="entry name" value="HATPase_C_sf"/>
</dbReference>
<dbReference type="KEGG" id="jte:ASJ30_05935"/>
<evidence type="ECO:0000313" key="7">
    <source>
        <dbReference type="EMBL" id="APH01136.1"/>
    </source>
</evidence>
<dbReference type="PANTHER" id="PTHR24421:SF63">
    <property type="entry name" value="SENSOR HISTIDINE KINASE DESK"/>
    <property type="match status" value="1"/>
</dbReference>
<evidence type="ECO:0000256" key="3">
    <source>
        <dbReference type="ARBA" id="ARBA00023012"/>
    </source>
</evidence>
<dbReference type="GO" id="GO:0016020">
    <property type="term" value="C:membrane"/>
    <property type="evidence" value="ECO:0007669"/>
    <property type="project" value="InterPro"/>
</dbReference>
<keyword evidence="3" id="KW-0902">Two-component regulatory system</keyword>
<name>A0A1L3MG11_9MICO</name>
<protein>
    <recommendedName>
        <fullName evidence="6">Signal transduction histidine kinase subgroup 3 dimerisation and phosphoacceptor domain-containing protein</fullName>
    </recommendedName>
</protein>
<evidence type="ECO:0000256" key="4">
    <source>
        <dbReference type="SAM" id="MobiDB-lite"/>
    </source>
</evidence>
<dbReference type="InterPro" id="IPR050482">
    <property type="entry name" value="Sensor_HK_TwoCompSys"/>
</dbReference>
<dbReference type="Gene3D" id="3.30.565.10">
    <property type="entry name" value="Histidine kinase-like ATPase, C-terminal domain"/>
    <property type="match status" value="1"/>
</dbReference>
<evidence type="ECO:0000256" key="1">
    <source>
        <dbReference type="ARBA" id="ARBA00022679"/>
    </source>
</evidence>
<dbReference type="Gene3D" id="1.20.5.1930">
    <property type="match status" value="1"/>
</dbReference>
<dbReference type="GO" id="GO:0046983">
    <property type="term" value="F:protein dimerization activity"/>
    <property type="evidence" value="ECO:0007669"/>
    <property type="project" value="InterPro"/>
</dbReference>
<evidence type="ECO:0000259" key="6">
    <source>
        <dbReference type="Pfam" id="PF07730"/>
    </source>
</evidence>
<keyword evidence="5" id="KW-1133">Transmembrane helix</keyword>
<dbReference type="AlphaFoldDB" id="A0A1L3MG11"/>
<feature type="transmembrane region" description="Helical" evidence="5">
    <location>
        <begin position="49"/>
        <end position="66"/>
    </location>
</feature>
<gene>
    <name evidence="7" type="ORF">ASJ30_05935</name>
</gene>
<feature type="transmembrane region" description="Helical" evidence="5">
    <location>
        <begin position="128"/>
        <end position="145"/>
    </location>
</feature>
<dbReference type="Pfam" id="PF07730">
    <property type="entry name" value="HisKA_3"/>
    <property type="match status" value="1"/>
</dbReference>
<accession>A0A1L3MG11</accession>
<feature type="domain" description="Signal transduction histidine kinase subgroup 3 dimerisation and phosphoacceptor" evidence="6">
    <location>
        <begin position="190"/>
        <end position="253"/>
    </location>
</feature>
<feature type="region of interest" description="Disordered" evidence="4">
    <location>
        <begin position="359"/>
        <end position="412"/>
    </location>
</feature>
<keyword evidence="2" id="KW-0418">Kinase</keyword>
<feature type="compositionally biased region" description="Low complexity" evidence="4">
    <location>
        <begin position="378"/>
        <end position="412"/>
    </location>
</feature>
<reference evidence="7 8" key="1">
    <citation type="submission" date="2015-11" db="EMBL/GenBank/DDBJ databases">
        <authorList>
            <person name="Zhang Y."/>
            <person name="Guo Z."/>
        </authorList>
    </citation>
    <scope>NUCLEOTIDE SEQUENCE [LARGE SCALE GENOMIC DNA]</scope>
    <source>
        <strain evidence="7 8">YFY001</strain>
    </source>
</reference>
<keyword evidence="8" id="KW-1185">Reference proteome</keyword>
<feature type="transmembrane region" description="Helical" evidence="5">
    <location>
        <begin position="86"/>
        <end position="116"/>
    </location>
</feature>
<dbReference type="EMBL" id="CP013290">
    <property type="protein sequence ID" value="APH01136.1"/>
    <property type="molecule type" value="Genomic_DNA"/>
</dbReference>
<evidence type="ECO:0000313" key="8">
    <source>
        <dbReference type="Proteomes" id="UP000182938"/>
    </source>
</evidence>
<feature type="transmembrane region" description="Helical" evidence="5">
    <location>
        <begin position="18"/>
        <end position="37"/>
    </location>
</feature>
<keyword evidence="1" id="KW-0808">Transferase</keyword>
<dbReference type="RefSeq" id="WP_072624296.1">
    <property type="nucleotide sequence ID" value="NZ_CP013290.1"/>
</dbReference>
<evidence type="ECO:0000256" key="5">
    <source>
        <dbReference type="SAM" id="Phobius"/>
    </source>
</evidence>